<proteinExistence type="predicted"/>
<keyword evidence="4" id="KW-1185">Reference proteome</keyword>
<evidence type="ECO:0000313" key="4">
    <source>
        <dbReference type="Proteomes" id="UP001153365"/>
    </source>
</evidence>
<keyword evidence="1" id="KW-1133">Transmembrane helix</keyword>
<dbReference type="AlphaFoldDB" id="A0AAV0AT71"/>
<reference evidence="3" key="1">
    <citation type="submission" date="2022-06" db="EMBL/GenBank/DDBJ databases">
        <authorList>
            <consortium name="SYNGENTA / RWTH Aachen University"/>
        </authorList>
    </citation>
    <scope>NUCLEOTIDE SEQUENCE</scope>
</reference>
<protein>
    <recommendedName>
        <fullName evidence="2">DUF7872 domain-containing protein</fullName>
    </recommendedName>
</protein>
<accession>A0AAV0AT71</accession>
<sequence>MSSWLFNTPSIVSYSSQRLNVIILLIISLSNFVQLSFFPRQFFSLSDGSPDYGDKRLKPWFSGPLVQIIPWTQLFYHAHPKTKASPKPQYLTDSALLDDCMSRPLSPKLWNELGMNEFLKNYPNGKVLTLPQLANRVNLTNYDCGIQKPCYAEQICRPVRGKEWYILVAAQEWNSFMNTIYRAIGWAMTMIQGVGPSLVQDFYPDCPNVWAITKAILTLLTAVSKVYPTEGLATGPKWLYQLIQGEFGMFTGVANLLDDVLTKHPINQHDKWTRFSYALSKYQEMAQISVADLTIKNIESGISTEEGMYGVLKDGYFLMDHSTPRKKFEFNIAGDKQEDLKIAVQLHLLSSIWKEQKYFITRGSDPCTYSGANGAWPGKKVLSYCGADNVMMNIIQAKGNHALNKVHNAWLVEERYNFTAGFLTQAALNCQKQKVNKFSLDDGKGFSPKSFYDYCSFDLPVCDLTQADIRDYRDSGAGTVLACRTIGGLKI</sequence>
<dbReference type="Pfam" id="PF25278">
    <property type="entry name" value="DUF7872"/>
    <property type="match status" value="1"/>
</dbReference>
<gene>
    <name evidence="3" type="ORF">PPACK8108_LOCUS5908</name>
</gene>
<evidence type="ECO:0000259" key="2">
    <source>
        <dbReference type="Pfam" id="PF25278"/>
    </source>
</evidence>
<dbReference type="Proteomes" id="UP001153365">
    <property type="component" value="Unassembled WGS sequence"/>
</dbReference>
<comment type="caution">
    <text evidence="3">The sequence shown here is derived from an EMBL/GenBank/DDBJ whole genome shotgun (WGS) entry which is preliminary data.</text>
</comment>
<keyword evidence="1" id="KW-0472">Membrane</keyword>
<evidence type="ECO:0000256" key="1">
    <source>
        <dbReference type="SAM" id="Phobius"/>
    </source>
</evidence>
<organism evidence="3 4">
    <name type="scientific">Phakopsora pachyrhizi</name>
    <name type="common">Asian soybean rust disease fungus</name>
    <dbReference type="NCBI Taxonomy" id="170000"/>
    <lineage>
        <taxon>Eukaryota</taxon>
        <taxon>Fungi</taxon>
        <taxon>Dikarya</taxon>
        <taxon>Basidiomycota</taxon>
        <taxon>Pucciniomycotina</taxon>
        <taxon>Pucciniomycetes</taxon>
        <taxon>Pucciniales</taxon>
        <taxon>Phakopsoraceae</taxon>
        <taxon>Phakopsora</taxon>
    </lineage>
</organism>
<evidence type="ECO:0000313" key="3">
    <source>
        <dbReference type="EMBL" id="CAH7671145.1"/>
    </source>
</evidence>
<name>A0AAV0AT71_PHAPC</name>
<feature type="transmembrane region" description="Helical" evidence="1">
    <location>
        <begin position="21"/>
        <end position="38"/>
    </location>
</feature>
<dbReference type="EMBL" id="CALTRL010001140">
    <property type="protein sequence ID" value="CAH7671145.1"/>
    <property type="molecule type" value="Genomic_DNA"/>
</dbReference>
<dbReference type="PANTHER" id="PTHR33339:SF1">
    <property type="entry name" value="LYSM DOMAIN-CONTAINING PROTEIN"/>
    <property type="match status" value="1"/>
</dbReference>
<dbReference type="PANTHER" id="PTHR33339">
    <property type="entry name" value="LYSM DOMAIN-CONTAINING PROTEIN"/>
    <property type="match status" value="1"/>
</dbReference>
<keyword evidence="1" id="KW-0812">Transmembrane</keyword>
<dbReference type="InterPro" id="IPR057194">
    <property type="entry name" value="DUF7872"/>
</dbReference>
<feature type="domain" description="DUF7872" evidence="2">
    <location>
        <begin position="265"/>
        <end position="491"/>
    </location>
</feature>